<name>Q2SQM6_HAHCH</name>
<dbReference type="HOGENOM" id="CLU_086634_0_0_6"/>
<organism evidence="1 2">
    <name type="scientific">Hahella chejuensis (strain KCTC 2396)</name>
    <dbReference type="NCBI Taxonomy" id="349521"/>
    <lineage>
        <taxon>Bacteria</taxon>
        <taxon>Pseudomonadati</taxon>
        <taxon>Pseudomonadota</taxon>
        <taxon>Gammaproteobacteria</taxon>
        <taxon>Oceanospirillales</taxon>
        <taxon>Hahellaceae</taxon>
        <taxon>Hahella</taxon>
    </lineage>
</organism>
<dbReference type="RefSeq" id="WP_011394125.1">
    <property type="nucleotide sequence ID" value="NC_007645.1"/>
</dbReference>
<dbReference type="InterPro" id="IPR054196">
    <property type="entry name" value="DUF6901"/>
</dbReference>
<evidence type="ECO:0000313" key="2">
    <source>
        <dbReference type="Proteomes" id="UP000000238"/>
    </source>
</evidence>
<dbReference type="KEGG" id="hch:HCH_00128"/>
<sequence>MEPIKIGYRFKLDKSRSENFEITLDENNVEVLDRNIKDFPEWTQLDCHKCPHCPLDSMYHPHCPAALSLVEVVQRCQDIMSYEQVDLEVAIGDKKICQHTSAQKALSALIGLLMSTSGCPHLDFFRPMARLHLPMATEQDTVFRAAGMYLLAQYFRAAEGRDIDLTLRGLKTIYRNLHQLNLCISKRLRTASEADSSVNAVILLDLFSTVIPIIIEDNLEDIRDWFDPYMSELFDRVLEQADKEQD</sequence>
<dbReference type="EMBL" id="CP000155">
    <property type="protein sequence ID" value="ABC27048.1"/>
    <property type="molecule type" value="Genomic_DNA"/>
</dbReference>
<accession>Q2SQM6</accession>
<dbReference type="STRING" id="349521.HCH_00128"/>
<dbReference type="eggNOG" id="ENOG502ZBJ2">
    <property type="taxonomic scope" value="Bacteria"/>
</dbReference>
<dbReference type="OrthoDB" id="9813686at2"/>
<proteinExistence type="predicted"/>
<dbReference type="AlphaFoldDB" id="Q2SQM6"/>
<gene>
    <name evidence="1" type="ordered locus">HCH_00128</name>
</gene>
<reference evidence="1 2" key="1">
    <citation type="journal article" date="2005" name="Nucleic Acids Res.">
        <title>Genomic blueprint of Hahella chejuensis, a marine microbe producing an algicidal agent.</title>
        <authorList>
            <person name="Jeong H."/>
            <person name="Yim J.H."/>
            <person name="Lee C."/>
            <person name="Choi S.-H."/>
            <person name="Park Y.K."/>
            <person name="Yoon S.H."/>
            <person name="Hur C.-G."/>
            <person name="Kang H.-Y."/>
            <person name="Kim D."/>
            <person name="Lee H.H."/>
            <person name="Park K.H."/>
            <person name="Park S.-H."/>
            <person name="Park H.-S."/>
            <person name="Lee H.K."/>
            <person name="Oh T.K."/>
            <person name="Kim J.F."/>
        </authorList>
    </citation>
    <scope>NUCLEOTIDE SEQUENCE [LARGE SCALE GENOMIC DNA]</scope>
    <source>
        <strain evidence="1 2">KCTC 2396</strain>
    </source>
</reference>
<evidence type="ECO:0000313" key="1">
    <source>
        <dbReference type="EMBL" id="ABC27048.1"/>
    </source>
</evidence>
<dbReference type="Proteomes" id="UP000000238">
    <property type="component" value="Chromosome"/>
</dbReference>
<keyword evidence="2" id="KW-1185">Reference proteome</keyword>
<protein>
    <submittedName>
        <fullName evidence="1">Uncharacterized protein</fullName>
    </submittedName>
</protein>
<dbReference type="Pfam" id="PF21842">
    <property type="entry name" value="DUF6901"/>
    <property type="match status" value="1"/>
</dbReference>